<dbReference type="RefSeq" id="WP_150881596.1">
    <property type="nucleotide sequence ID" value="NZ_VTWS01000013.1"/>
</dbReference>
<dbReference type="EMBL" id="VTWS01000013">
    <property type="protein sequence ID" value="KAA9341188.1"/>
    <property type="molecule type" value="Genomic_DNA"/>
</dbReference>
<reference evidence="2 3" key="1">
    <citation type="submission" date="2019-09" db="EMBL/GenBank/DDBJ databases">
        <title>Genome Sequence of Larkinella sp MA1.</title>
        <authorList>
            <person name="Srinivasan S."/>
        </authorList>
    </citation>
    <scope>NUCLEOTIDE SEQUENCE [LARGE SCALE GENOMIC DNA]</scope>
    <source>
        <strain evidence="2 3">MA1</strain>
    </source>
</reference>
<proteinExistence type="predicted"/>
<accession>A0A5N1J368</accession>
<evidence type="ECO:0000256" key="1">
    <source>
        <dbReference type="SAM" id="MobiDB-lite"/>
    </source>
</evidence>
<keyword evidence="3" id="KW-1185">Reference proteome</keyword>
<evidence type="ECO:0000313" key="2">
    <source>
        <dbReference type="EMBL" id="KAA9341188.1"/>
    </source>
</evidence>
<protein>
    <submittedName>
        <fullName evidence="2">MobC family plasmid mobilization relaxosome protein</fullName>
    </submittedName>
</protein>
<sequence length="146" mass="16584">MEEPKKNRGGRPTKEASEKADIPVKTLFTQEEYQSLMRRKRNTKARSLSAFVRAACLEHPLILKSESSAQDEKILSLLREIRADMLRIGININQATKRINSTTDYQDLQRETNTLTSQMKEVGAQIEMLMSAYSTNDHPENGSANQ</sequence>
<comment type="caution">
    <text evidence="2">The sequence shown here is derived from an EMBL/GenBank/DDBJ whole genome shotgun (WGS) entry which is preliminary data.</text>
</comment>
<feature type="region of interest" description="Disordered" evidence="1">
    <location>
        <begin position="1"/>
        <end position="23"/>
    </location>
</feature>
<feature type="compositionally biased region" description="Basic and acidic residues" evidence="1">
    <location>
        <begin position="1"/>
        <end position="22"/>
    </location>
</feature>
<organism evidence="2 3">
    <name type="scientific">Larkinella humicola</name>
    <dbReference type="NCBI Taxonomy" id="2607654"/>
    <lineage>
        <taxon>Bacteria</taxon>
        <taxon>Pseudomonadati</taxon>
        <taxon>Bacteroidota</taxon>
        <taxon>Cytophagia</taxon>
        <taxon>Cytophagales</taxon>
        <taxon>Spirosomataceae</taxon>
        <taxon>Larkinella</taxon>
    </lineage>
</organism>
<gene>
    <name evidence="2" type="ORF">F0P93_30605</name>
</gene>
<name>A0A5N1J368_9BACT</name>
<dbReference type="AlphaFoldDB" id="A0A5N1J368"/>
<dbReference type="Proteomes" id="UP000326344">
    <property type="component" value="Unassembled WGS sequence"/>
</dbReference>
<dbReference type="Pfam" id="PF21983">
    <property type="entry name" value="NikA-like"/>
    <property type="match status" value="1"/>
</dbReference>
<evidence type="ECO:0000313" key="3">
    <source>
        <dbReference type="Proteomes" id="UP000326344"/>
    </source>
</evidence>
<dbReference type="InterPro" id="IPR053842">
    <property type="entry name" value="NikA-like"/>
</dbReference>